<organism evidence="2 3">
    <name type="scientific">Candidatus Methylacidithermus pantelleriae</name>
    <dbReference type="NCBI Taxonomy" id="2744239"/>
    <lineage>
        <taxon>Bacteria</taxon>
        <taxon>Pseudomonadati</taxon>
        <taxon>Verrucomicrobiota</taxon>
        <taxon>Methylacidiphilae</taxon>
        <taxon>Methylacidiphilales</taxon>
        <taxon>Methylacidiphilaceae</taxon>
        <taxon>Candidatus Methylacidithermus</taxon>
    </lineage>
</organism>
<keyword evidence="3" id="KW-1185">Reference proteome</keyword>
<evidence type="ECO:0000256" key="1">
    <source>
        <dbReference type="SAM" id="MobiDB-lite"/>
    </source>
</evidence>
<accession>A0A8J2BM67</accession>
<name>A0A8J2BM67_9BACT</name>
<feature type="region of interest" description="Disordered" evidence="1">
    <location>
        <begin position="17"/>
        <end position="38"/>
    </location>
</feature>
<protein>
    <submittedName>
        <fullName evidence="2">Uncharacterized protein</fullName>
    </submittedName>
</protein>
<evidence type="ECO:0000313" key="3">
    <source>
        <dbReference type="Proteomes" id="UP000663859"/>
    </source>
</evidence>
<reference evidence="2" key="1">
    <citation type="submission" date="2021-02" db="EMBL/GenBank/DDBJ databases">
        <authorList>
            <person name="Cremers G."/>
            <person name="Picone N."/>
        </authorList>
    </citation>
    <scope>NUCLEOTIDE SEQUENCE</scope>
    <source>
        <strain evidence="2">PQ17</strain>
    </source>
</reference>
<proteinExistence type="predicted"/>
<gene>
    <name evidence="2" type="ORF">MPNT_10170</name>
</gene>
<dbReference type="EMBL" id="CAJNOB010000001">
    <property type="protein sequence ID" value="CAF0689280.1"/>
    <property type="molecule type" value="Genomic_DNA"/>
</dbReference>
<comment type="caution">
    <text evidence="2">The sequence shown here is derived from an EMBL/GenBank/DDBJ whole genome shotgun (WGS) entry which is preliminary data.</text>
</comment>
<evidence type="ECO:0000313" key="2">
    <source>
        <dbReference type="EMBL" id="CAF0689280.1"/>
    </source>
</evidence>
<dbReference type="Proteomes" id="UP000663859">
    <property type="component" value="Unassembled WGS sequence"/>
</dbReference>
<sequence length="124" mass="13739">MRIPPLLPRLIATVQHPPAPNVHQKAIEPEPRRRRIISSTSLAKSCSKVFPSPGWKMTPLASDALSLAKWEHSLRSQAEQPVLMGDLTNLGDLTSRRTQPLGIPSSSRFLSPFLRSFIPGPSQR</sequence>
<dbReference type="AlphaFoldDB" id="A0A8J2BM67"/>